<dbReference type="InParanoid" id="A0A2K1WMY1"/>
<sequence length="73" mass="8224">MNLVYYILGISTVAFNLNDFNFNQSIVYSQGRAINTWTNIINHANLGIKVMHECNAHNFHLDLVVVKLSSTNG</sequence>
<evidence type="ECO:0000313" key="2">
    <source>
        <dbReference type="Proteomes" id="UP000006729"/>
    </source>
</evidence>
<name>A0A2K1WMY1_POPTR</name>
<reference evidence="1 2" key="1">
    <citation type="journal article" date="2006" name="Science">
        <title>The genome of black cottonwood, Populus trichocarpa (Torr. &amp; Gray).</title>
        <authorList>
            <person name="Tuskan G.A."/>
            <person name="Difazio S."/>
            <person name="Jansson S."/>
            <person name="Bohlmann J."/>
            <person name="Grigoriev I."/>
            <person name="Hellsten U."/>
            <person name="Putnam N."/>
            <person name="Ralph S."/>
            <person name="Rombauts S."/>
            <person name="Salamov A."/>
            <person name="Schein J."/>
            <person name="Sterck L."/>
            <person name="Aerts A."/>
            <person name="Bhalerao R.R."/>
            <person name="Bhalerao R.P."/>
            <person name="Blaudez D."/>
            <person name="Boerjan W."/>
            <person name="Brun A."/>
            <person name="Brunner A."/>
            <person name="Busov V."/>
            <person name="Campbell M."/>
            <person name="Carlson J."/>
            <person name="Chalot M."/>
            <person name="Chapman J."/>
            <person name="Chen G.L."/>
            <person name="Cooper D."/>
            <person name="Coutinho P.M."/>
            <person name="Couturier J."/>
            <person name="Covert S."/>
            <person name="Cronk Q."/>
            <person name="Cunningham R."/>
            <person name="Davis J."/>
            <person name="Degroeve S."/>
            <person name="Dejardin A."/>
            <person name="Depamphilis C."/>
            <person name="Detter J."/>
            <person name="Dirks B."/>
            <person name="Dubchak I."/>
            <person name="Duplessis S."/>
            <person name="Ehlting J."/>
            <person name="Ellis B."/>
            <person name="Gendler K."/>
            <person name="Goodstein D."/>
            <person name="Gribskov M."/>
            <person name="Grimwood J."/>
            <person name="Groover A."/>
            <person name="Gunter L."/>
            <person name="Hamberger B."/>
            <person name="Heinze B."/>
            <person name="Helariutta Y."/>
            <person name="Henrissat B."/>
            <person name="Holligan D."/>
            <person name="Holt R."/>
            <person name="Huang W."/>
            <person name="Islam-Faridi N."/>
            <person name="Jones S."/>
            <person name="Jones-Rhoades M."/>
            <person name="Jorgensen R."/>
            <person name="Joshi C."/>
            <person name="Kangasjarvi J."/>
            <person name="Karlsson J."/>
            <person name="Kelleher C."/>
            <person name="Kirkpatrick R."/>
            <person name="Kirst M."/>
            <person name="Kohler A."/>
            <person name="Kalluri U."/>
            <person name="Larimer F."/>
            <person name="Leebens-Mack J."/>
            <person name="Leple J.C."/>
            <person name="Locascio P."/>
            <person name="Lou Y."/>
            <person name="Lucas S."/>
            <person name="Martin F."/>
            <person name="Montanini B."/>
            <person name="Napoli C."/>
            <person name="Nelson D.R."/>
            <person name="Nelson C."/>
            <person name="Nieminen K."/>
            <person name="Nilsson O."/>
            <person name="Pereda V."/>
            <person name="Peter G."/>
            <person name="Philippe R."/>
            <person name="Pilate G."/>
            <person name="Poliakov A."/>
            <person name="Razumovskaya J."/>
            <person name="Richardson P."/>
            <person name="Rinaldi C."/>
            <person name="Ritland K."/>
            <person name="Rouze P."/>
            <person name="Ryaboy D."/>
            <person name="Schmutz J."/>
            <person name="Schrader J."/>
            <person name="Segerman B."/>
            <person name="Shin H."/>
            <person name="Siddiqui A."/>
            <person name="Sterky F."/>
            <person name="Terry A."/>
            <person name="Tsai C.J."/>
            <person name="Uberbacher E."/>
            <person name="Unneberg P."/>
            <person name="Vahala J."/>
            <person name="Wall K."/>
            <person name="Wessler S."/>
            <person name="Yang G."/>
            <person name="Yin T."/>
            <person name="Douglas C."/>
            <person name="Marra M."/>
            <person name="Sandberg G."/>
            <person name="Van de Peer Y."/>
            <person name="Rokhsar D."/>
        </authorList>
    </citation>
    <scope>NUCLEOTIDE SEQUENCE [LARGE SCALE GENOMIC DNA]</scope>
    <source>
        <strain evidence="2">cv. Nisqually</strain>
    </source>
</reference>
<dbReference type="Proteomes" id="UP000006729">
    <property type="component" value="Chromosome 19"/>
</dbReference>
<dbReference type="STRING" id="3694.A0A2K1WMY1"/>
<dbReference type="InterPro" id="IPR036854">
    <property type="entry name" value="Photo_II_D1/D2_sf"/>
</dbReference>
<proteinExistence type="predicted"/>
<gene>
    <name evidence="1" type="ORF">POPTR_019G013700</name>
</gene>
<protein>
    <submittedName>
        <fullName evidence="1">Uncharacterized protein</fullName>
    </submittedName>
</protein>
<dbReference type="GO" id="GO:0009772">
    <property type="term" value="P:photosynthetic electron transport in photosystem II"/>
    <property type="evidence" value="ECO:0007669"/>
    <property type="project" value="InterPro"/>
</dbReference>
<organism evidence="1 2">
    <name type="scientific">Populus trichocarpa</name>
    <name type="common">Western balsam poplar</name>
    <name type="synonym">Populus balsamifera subsp. trichocarpa</name>
    <dbReference type="NCBI Taxonomy" id="3694"/>
    <lineage>
        <taxon>Eukaryota</taxon>
        <taxon>Viridiplantae</taxon>
        <taxon>Streptophyta</taxon>
        <taxon>Embryophyta</taxon>
        <taxon>Tracheophyta</taxon>
        <taxon>Spermatophyta</taxon>
        <taxon>Magnoliopsida</taxon>
        <taxon>eudicotyledons</taxon>
        <taxon>Gunneridae</taxon>
        <taxon>Pentapetalae</taxon>
        <taxon>rosids</taxon>
        <taxon>fabids</taxon>
        <taxon>Malpighiales</taxon>
        <taxon>Salicaceae</taxon>
        <taxon>Saliceae</taxon>
        <taxon>Populus</taxon>
    </lineage>
</organism>
<dbReference type="SUPFAM" id="SSF81483">
    <property type="entry name" value="Bacterial photosystem II reaction centre, L and M subunits"/>
    <property type="match status" value="1"/>
</dbReference>
<accession>A0A2K1WMY1</accession>
<evidence type="ECO:0000313" key="1">
    <source>
        <dbReference type="EMBL" id="PNS89892.1"/>
    </source>
</evidence>
<dbReference type="PANTHER" id="PTHR33149">
    <property type="entry name" value="PHOTOSYSTEM II PROTEIN D1"/>
    <property type="match status" value="1"/>
</dbReference>
<dbReference type="AlphaFoldDB" id="A0A2K1WMY1"/>
<keyword evidence="2" id="KW-1185">Reference proteome</keyword>
<dbReference type="InterPro" id="IPR055266">
    <property type="entry name" value="D1/D2"/>
</dbReference>
<dbReference type="PANTHER" id="PTHR33149:SF12">
    <property type="entry name" value="PHOTOSYSTEM II D2 PROTEIN"/>
    <property type="match status" value="1"/>
</dbReference>
<dbReference type="EMBL" id="CM009308">
    <property type="protein sequence ID" value="PNS89892.1"/>
    <property type="molecule type" value="Genomic_DNA"/>
</dbReference>